<dbReference type="KEGG" id="pect:BN1012_Phect2349"/>
<proteinExistence type="predicted"/>
<dbReference type="Proteomes" id="UP000032160">
    <property type="component" value="Chromosome I"/>
</dbReference>
<dbReference type="HOGENOM" id="CLU_982417_0_0_5"/>
<keyword evidence="2" id="KW-0732">Signal</keyword>
<sequence>MTRSPFKLAVVAGAAWCGLTVSAQALSIEDFGSPQAFAQSNRGEFTVGLLELQHRFVAVFGGKCEGPPIEEDDKKKGGDGPKPPPGPPGPPGPGPGPGPGPRGNGIVTLLPDGEKALLELLGVEADRSIHVQGFDPLSERLIVTEFGGGNDNAGDAGNNAGNDAGNDAGNNAGGGGGAIQTAQDTLGAPPDAAYFVIANDGSITVLPAAGGESLQAGTDNATDAFIFPNNGFVFENPAIAPGLSLTIPVNSTRVVIIRAPGGQRFRVTVTVTLGLATIQVERL</sequence>
<evidence type="ECO:0000313" key="4">
    <source>
        <dbReference type="Proteomes" id="UP000032160"/>
    </source>
</evidence>
<feature type="region of interest" description="Disordered" evidence="1">
    <location>
        <begin position="63"/>
        <end position="108"/>
    </location>
</feature>
<dbReference type="STRING" id="1458461.BN1012_Phect2349"/>
<dbReference type="EMBL" id="HG966617">
    <property type="protein sequence ID" value="CDO60562.1"/>
    <property type="molecule type" value="Genomic_DNA"/>
</dbReference>
<evidence type="ECO:0000256" key="2">
    <source>
        <dbReference type="SAM" id="SignalP"/>
    </source>
</evidence>
<reference evidence="3 4" key="1">
    <citation type="journal article" date="2014" name="Front. Genet.">
        <title>Genome and metabolic network of "Candidatus Phaeomarinobacter ectocarpi" Ec32, a new candidate genus of Alphaproteobacteria frequently associated with brown algae.</title>
        <authorList>
            <person name="Dittami S.M."/>
            <person name="Barbeyron T."/>
            <person name="Boyen C."/>
            <person name="Cambefort J."/>
            <person name="Collet G."/>
            <person name="Delage L."/>
            <person name="Gobet A."/>
            <person name="Groisillier A."/>
            <person name="Leblanc C."/>
            <person name="Michel G."/>
            <person name="Scornet D."/>
            <person name="Siegel A."/>
            <person name="Tapia J.E."/>
            <person name="Tonon T."/>
        </authorList>
    </citation>
    <scope>NUCLEOTIDE SEQUENCE [LARGE SCALE GENOMIC DNA]</scope>
    <source>
        <strain evidence="3 4">Ec32</strain>
    </source>
</reference>
<evidence type="ECO:0000256" key="1">
    <source>
        <dbReference type="SAM" id="MobiDB-lite"/>
    </source>
</evidence>
<keyword evidence="4" id="KW-1185">Reference proteome</keyword>
<gene>
    <name evidence="3" type="ORF">BN1012_Phect2349</name>
</gene>
<organism evidence="3 4">
    <name type="scientific">Candidatus Phaeomarinibacter ectocarpi</name>
    <dbReference type="NCBI Taxonomy" id="1458461"/>
    <lineage>
        <taxon>Bacteria</taxon>
        <taxon>Pseudomonadati</taxon>
        <taxon>Pseudomonadota</taxon>
        <taxon>Alphaproteobacteria</taxon>
        <taxon>Hyphomicrobiales</taxon>
        <taxon>Parvibaculaceae</taxon>
        <taxon>Candidatus Phaeomarinibacter</taxon>
    </lineage>
</organism>
<protein>
    <submittedName>
        <fullName evidence="3">Uncharacterized protein</fullName>
    </submittedName>
</protein>
<dbReference type="RefSeq" id="WP_043948576.1">
    <property type="nucleotide sequence ID" value="NZ_HG966617.1"/>
</dbReference>
<feature type="compositionally biased region" description="Pro residues" evidence="1">
    <location>
        <begin position="81"/>
        <end position="100"/>
    </location>
</feature>
<feature type="signal peptide" evidence="2">
    <location>
        <begin position="1"/>
        <end position="25"/>
    </location>
</feature>
<feature type="chain" id="PRO_5004959491" evidence="2">
    <location>
        <begin position="26"/>
        <end position="283"/>
    </location>
</feature>
<dbReference type="AlphaFoldDB" id="X5MDY1"/>
<accession>X5MDY1</accession>
<evidence type="ECO:0000313" key="3">
    <source>
        <dbReference type="EMBL" id="CDO60562.1"/>
    </source>
</evidence>
<feature type="compositionally biased region" description="Low complexity" evidence="1">
    <location>
        <begin position="153"/>
        <end position="170"/>
    </location>
</feature>
<feature type="region of interest" description="Disordered" evidence="1">
    <location>
        <begin position="153"/>
        <end position="176"/>
    </location>
</feature>
<dbReference type="PATRIC" id="fig|1458461.3.peg.2355"/>
<name>X5MDY1_9HYPH</name>